<dbReference type="Proteomes" id="UP001055439">
    <property type="component" value="Chromosome 2"/>
</dbReference>
<organism evidence="1 2">
    <name type="scientific">Musa troglodytarum</name>
    <name type="common">fe'i banana</name>
    <dbReference type="NCBI Taxonomy" id="320322"/>
    <lineage>
        <taxon>Eukaryota</taxon>
        <taxon>Viridiplantae</taxon>
        <taxon>Streptophyta</taxon>
        <taxon>Embryophyta</taxon>
        <taxon>Tracheophyta</taxon>
        <taxon>Spermatophyta</taxon>
        <taxon>Magnoliopsida</taxon>
        <taxon>Liliopsida</taxon>
        <taxon>Zingiberales</taxon>
        <taxon>Musaceae</taxon>
        <taxon>Musa</taxon>
    </lineage>
</organism>
<protein>
    <submittedName>
        <fullName evidence="1">Uncharacterized protein</fullName>
    </submittedName>
</protein>
<accession>A0A9E7JPM1</accession>
<evidence type="ECO:0000313" key="1">
    <source>
        <dbReference type="EMBL" id="URD88768.1"/>
    </source>
</evidence>
<sequence length="57" mass="6838">MVFCEPYQKFKILTILNLLGLEKLYNLGFATKRDGHKVCINSMFDRFFVYHLENSKY</sequence>
<proteinExistence type="predicted"/>
<dbReference type="EMBL" id="CP097504">
    <property type="protein sequence ID" value="URD88768.1"/>
    <property type="molecule type" value="Genomic_DNA"/>
</dbReference>
<keyword evidence="2" id="KW-1185">Reference proteome</keyword>
<reference evidence="1" key="1">
    <citation type="submission" date="2022-05" db="EMBL/GenBank/DDBJ databases">
        <title>The Musa troglodytarum L. genome provides insights into the mechanism of non-climacteric behaviour and enrichment of carotenoids.</title>
        <authorList>
            <person name="Wang J."/>
        </authorList>
    </citation>
    <scope>NUCLEOTIDE SEQUENCE</scope>
    <source>
        <tissue evidence="1">Leaf</tissue>
    </source>
</reference>
<gene>
    <name evidence="1" type="ORF">MUK42_25972</name>
</gene>
<name>A0A9E7JPM1_9LILI</name>
<evidence type="ECO:0000313" key="2">
    <source>
        <dbReference type="Proteomes" id="UP001055439"/>
    </source>
</evidence>
<dbReference type="AlphaFoldDB" id="A0A9E7JPM1"/>